<dbReference type="EMBL" id="JADBEB010000001">
    <property type="protein sequence ID" value="MBE1488154.1"/>
    <property type="molecule type" value="Genomic_DNA"/>
</dbReference>
<feature type="chain" id="PRO_5037426163" description="Repetin" evidence="1">
    <location>
        <begin position="27"/>
        <end position="203"/>
    </location>
</feature>
<reference evidence="2" key="1">
    <citation type="submission" date="2020-10" db="EMBL/GenBank/DDBJ databases">
        <title>Sequencing the genomes of 1000 actinobacteria strains.</title>
        <authorList>
            <person name="Klenk H.-P."/>
        </authorList>
    </citation>
    <scope>NUCLEOTIDE SEQUENCE</scope>
    <source>
        <strain evidence="2">DSM 46832</strain>
    </source>
</reference>
<dbReference type="RefSeq" id="WP_192767870.1">
    <property type="nucleotide sequence ID" value="NZ_JADBEB010000001.1"/>
</dbReference>
<proteinExistence type="predicted"/>
<gene>
    <name evidence="2" type="ORF">H4W31_003792</name>
</gene>
<name>A0A927M543_9ACTN</name>
<sequence>MKATVYRIGAAAVAAGMVLSGSVASAAPASRPGPLARVTGSAEVRLTYWPDSDVRAFTFDATAAPYSRPFPGAPDGLPTDAVGTVRISHLVADAGITVRMVARVDCLATGPGVATLTAVVTEADEPAQEQVGKRLGFSVSDTGRRGTDRVGFSWSVVNADQNEAGEWGEGRIGTCMGPGPFAPVTRGDYTVRHQDLTPVPTRR</sequence>
<evidence type="ECO:0000313" key="2">
    <source>
        <dbReference type="EMBL" id="MBE1488154.1"/>
    </source>
</evidence>
<feature type="signal peptide" evidence="1">
    <location>
        <begin position="1"/>
        <end position="26"/>
    </location>
</feature>
<organism evidence="2 3">
    <name type="scientific">Plantactinospora soyae</name>
    <dbReference type="NCBI Taxonomy" id="1544732"/>
    <lineage>
        <taxon>Bacteria</taxon>
        <taxon>Bacillati</taxon>
        <taxon>Actinomycetota</taxon>
        <taxon>Actinomycetes</taxon>
        <taxon>Micromonosporales</taxon>
        <taxon>Micromonosporaceae</taxon>
        <taxon>Plantactinospora</taxon>
    </lineage>
</organism>
<evidence type="ECO:0000313" key="3">
    <source>
        <dbReference type="Proteomes" id="UP000649753"/>
    </source>
</evidence>
<evidence type="ECO:0000256" key="1">
    <source>
        <dbReference type="SAM" id="SignalP"/>
    </source>
</evidence>
<keyword evidence="3" id="KW-1185">Reference proteome</keyword>
<dbReference type="AlphaFoldDB" id="A0A927M543"/>
<evidence type="ECO:0008006" key="4">
    <source>
        <dbReference type="Google" id="ProtNLM"/>
    </source>
</evidence>
<comment type="caution">
    <text evidence="2">The sequence shown here is derived from an EMBL/GenBank/DDBJ whole genome shotgun (WGS) entry which is preliminary data.</text>
</comment>
<keyword evidence="1" id="KW-0732">Signal</keyword>
<protein>
    <recommendedName>
        <fullName evidence="4">Repetin</fullName>
    </recommendedName>
</protein>
<dbReference type="Proteomes" id="UP000649753">
    <property type="component" value="Unassembled WGS sequence"/>
</dbReference>
<accession>A0A927M543</accession>